<comment type="caution">
    <text evidence="4">The sequence shown here is derived from an EMBL/GenBank/DDBJ whole genome shotgun (WGS) entry which is preliminary data.</text>
</comment>
<proteinExistence type="predicted"/>
<evidence type="ECO:0000313" key="4">
    <source>
        <dbReference type="EMBL" id="CAI0382664.1"/>
    </source>
</evidence>
<dbReference type="InterPro" id="IPR007700">
    <property type="entry name" value="DUF668"/>
</dbReference>
<dbReference type="EMBL" id="CAMGYJ010000002">
    <property type="protein sequence ID" value="CAI0382664.1"/>
    <property type="molecule type" value="Genomic_DNA"/>
</dbReference>
<dbReference type="AlphaFoldDB" id="A0AAV0HBL5"/>
<evidence type="ECO:0000259" key="2">
    <source>
        <dbReference type="Pfam" id="PF05003"/>
    </source>
</evidence>
<organism evidence="4 5">
    <name type="scientific">Linum tenue</name>
    <dbReference type="NCBI Taxonomy" id="586396"/>
    <lineage>
        <taxon>Eukaryota</taxon>
        <taxon>Viridiplantae</taxon>
        <taxon>Streptophyta</taxon>
        <taxon>Embryophyta</taxon>
        <taxon>Tracheophyta</taxon>
        <taxon>Spermatophyta</taxon>
        <taxon>Magnoliopsida</taxon>
        <taxon>eudicotyledons</taxon>
        <taxon>Gunneridae</taxon>
        <taxon>Pentapetalae</taxon>
        <taxon>rosids</taxon>
        <taxon>fabids</taxon>
        <taxon>Malpighiales</taxon>
        <taxon>Linaceae</taxon>
        <taxon>Linum</taxon>
    </lineage>
</organism>
<feature type="domain" description="DUF3475" evidence="3">
    <location>
        <begin position="140"/>
        <end position="196"/>
    </location>
</feature>
<feature type="region of interest" description="Disordered" evidence="1">
    <location>
        <begin position="558"/>
        <end position="577"/>
    </location>
</feature>
<evidence type="ECO:0000256" key="1">
    <source>
        <dbReference type="SAM" id="MobiDB-lite"/>
    </source>
</evidence>
<evidence type="ECO:0000259" key="3">
    <source>
        <dbReference type="Pfam" id="PF11961"/>
    </source>
</evidence>
<name>A0AAV0HBL5_9ROSI</name>
<reference evidence="4" key="1">
    <citation type="submission" date="2022-08" db="EMBL/GenBank/DDBJ databases">
        <authorList>
            <person name="Gutierrez-Valencia J."/>
        </authorList>
    </citation>
    <scope>NUCLEOTIDE SEQUENCE</scope>
</reference>
<accession>A0AAV0HBL5</accession>
<sequence>MGGVCAGGVKKDGNVKAEVKKKSGFSGKLVKSQKSSGGKEVEDSRAIVNGGKKKTQQPERHYSGEFLLSVSRELKPSKPPAGGDTPVKVTHKTSFLGKAGTMGLEKTLEVLDTLGSSMSNLNGRSGFVTGIASRGNKISILAFEVANTISKGGNLFQSLSEENVEFLKKEILHSEGVKRLISTDMKELLVIAAADKREEFDVFSREVIRFGDLCKDPQWHNLGRYFSKLDPEASIDKQSRQEAERTVQELTNLVQHTSELYHELHSLDRFEQDYQRKVEELQSLHLPQKGESLSILHSELKEQRKLVRSLKKRSLWSKSLEEIMEKLVDIVTYLHQAILEAFGNTGMRAIQCGCSTFDSKVLIYEELTDYKLLNSLFYGSTGVTVVDKVDKLPTLGKAGLALHYANMITQIDNIVRATVLFLCGYASRPTSLPPNTRDSLYQGLPPTVKISLRSRLQMFDEKEELTIAQVKAEMEKTLQWLVPVAANTTKAHQGFGWVGEWANTGSDYGRASEATQGNLIRLQTLYHADKEQTDQHILETVAWLHHLITLVRQRDNGLRSSGGQTGLAPKSATFRGQDLHSKMQRIVSLNEARNHSSHIPRISQEDRDLLDKVSRRRRLIPGISKSQELSKKSGRVWAALSRTKSTGNSPVREMGRRRKLVHHQRGNLLDILDGLDSM</sequence>
<dbReference type="InterPro" id="IPR021864">
    <property type="entry name" value="DUF3475"/>
</dbReference>
<dbReference type="PANTHER" id="PTHR31730">
    <property type="entry name" value="OS01G0873900 PROTEIN"/>
    <property type="match status" value="1"/>
</dbReference>
<dbReference type="GO" id="GO:0045927">
    <property type="term" value="P:positive regulation of growth"/>
    <property type="evidence" value="ECO:0007669"/>
    <property type="project" value="InterPro"/>
</dbReference>
<feature type="domain" description="DUF668" evidence="2">
    <location>
        <begin position="394"/>
        <end position="490"/>
    </location>
</feature>
<dbReference type="Pfam" id="PF11961">
    <property type="entry name" value="DUF3475"/>
    <property type="match status" value="1"/>
</dbReference>
<dbReference type="InterPro" id="IPR045021">
    <property type="entry name" value="PSI1/2/3"/>
</dbReference>
<dbReference type="PANTHER" id="PTHR31730:SF18">
    <property type="entry name" value="PROTEIN PSK SIMULATOR 2"/>
    <property type="match status" value="1"/>
</dbReference>
<protein>
    <submittedName>
        <fullName evidence="4">Uncharacterized protein</fullName>
    </submittedName>
</protein>
<dbReference type="Pfam" id="PF05003">
    <property type="entry name" value="DUF668"/>
    <property type="match status" value="1"/>
</dbReference>
<keyword evidence="5" id="KW-1185">Reference proteome</keyword>
<dbReference type="Proteomes" id="UP001154282">
    <property type="component" value="Unassembled WGS sequence"/>
</dbReference>
<feature type="region of interest" description="Disordered" evidence="1">
    <location>
        <begin position="23"/>
        <end position="60"/>
    </location>
</feature>
<gene>
    <name evidence="4" type="ORF">LITE_LOCUS3641</name>
</gene>
<evidence type="ECO:0000313" key="5">
    <source>
        <dbReference type="Proteomes" id="UP001154282"/>
    </source>
</evidence>